<evidence type="ECO:0000313" key="15">
    <source>
        <dbReference type="Proteomes" id="UP000717696"/>
    </source>
</evidence>
<feature type="transmembrane region" description="Helical" evidence="11">
    <location>
        <begin position="98"/>
        <end position="123"/>
    </location>
</feature>
<evidence type="ECO:0000256" key="6">
    <source>
        <dbReference type="ARBA" id="ARBA00022741"/>
    </source>
</evidence>
<dbReference type="InterPro" id="IPR003593">
    <property type="entry name" value="AAA+_ATPase"/>
</dbReference>
<evidence type="ECO:0000256" key="3">
    <source>
        <dbReference type="ARBA" id="ARBA00022448"/>
    </source>
</evidence>
<dbReference type="InterPro" id="IPR036640">
    <property type="entry name" value="ABC1_TM_sf"/>
</dbReference>
<dbReference type="GO" id="GO:0140359">
    <property type="term" value="F:ABC-type transporter activity"/>
    <property type="evidence" value="ECO:0007669"/>
    <property type="project" value="InterPro"/>
</dbReference>
<keyword evidence="9 11" id="KW-0472">Membrane</keyword>
<dbReference type="PROSITE" id="PS50929">
    <property type="entry name" value="ABC_TM1F"/>
    <property type="match status" value="2"/>
</dbReference>
<keyword evidence="4" id="KW-1003">Cell membrane</keyword>
<evidence type="ECO:0000256" key="1">
    <source>
        <dbReference type="ARBA" id="ARBA00004651"/>
    </source>
</evidence>
<evidence type="ECO:0000259" key="13">
    <source>
        <dbReference type="PROSITE" id="PS50929"/>
    </source>
</evidence>
<evidence type="ECO:0000256" key="2">
    <source>
        <dbReference type="ARBA" id="ARBA00009726"/>
    </source>
</evidence>
<protein>
    <submittedName>
        <fullName evidence="14">P-loop containing nucleoside triphosphate hydrolase protein</fullName>
    </submittedName>
</protein>
<dbReference type="OrthoDB" id="6500128at2759"/>
<feature type="domain" description="ABC transmembrane type-1" evidence="13">
    <location>
        <begin position="560"/>
        <end position="825"/>
    </location>
</feature>
<feature type="transmembrane region" description="Helical" evidence="11">
    <location>
        <begin position="210"/>
        <end position="234"/>
    </location>
</feature>
<feature type="domain" description="ABC transmembrane type-1" evidence="13">
    <location>
        <begin position="1"/>
        <end position="237"/>
    </location>
</feature>
<dbReference type="GO" id="GO:0016887">
    <property type="term" value="F:ATP hydrolysis activity"/>
    <property type="evidence" value="ECO:0007669"/>
    <property type="project" value="InterPro"/>
</dbReference>
<organism evidence="14 15">
    <name type="scientific">Dactylonectria estremocensis</name>
    <dbReference type="NCBI Taxonomy" id="1079267"/>
    <lineage>
        <taxon>Eukaryota</taxon>
        <taxon>Fungi</taxon>
        <taxon>Dikarya</taxon>
        <taxon>Ascomycota</taxon>
        <taxon>Pezizomycotina</taxon>
        <taxon>Sordariomycetes</taxon>
        <taxon>Hypocreomycetidae</taxon>
        <taxon>Hypocreales</taxon>
        <taxon>Nectriaceae</taxon>
        <taxon>Dactylonectria</taxon>
    </lineage>
</organism>
<gene>
    <name evidence="14" type="ORF">B0J13DRAFT_635249</name>
</gene>
<evidence type="ECO:0000256" key="4">
    <source>
        <dbReference type="ARBA" id="ARBA00022475"/>
    </source>
</evidence>
<dbReference type="PROSITE" id="PS50893">
    <property type="entry name" value="ABC_TRANSPORTER_2"/>
    <property type="match status" value="2"/>
</dbReference>
<feature type="transmembrane region" description="Helical" evidence="11">
    <location>
        <begin position="74"/>
        <end position="92"/>
    </location>
</feature>
<sequence length="1078" mass="117682">MFCFRIVGAFCGNYSGHYLRRISAQYKAALSAALHAKTLQLGDFKAPKQGADLATLGEVDTQILYRAVLQVSDIWALPLQVVFCLGGLAYLLPWQALVVVVIVIIIVIPLTVTFVKSIAYWVARNMSAKDYRTKLIIEALTVMQSIKMHAWESTFVELVAERRASELKTVQNTAISTSGLVCCMQCLPSLLVLASFGVIVFLNQELTSDFVFASLLLFTMLNNSLIQISGLASMMQAIATSLKRIEMHLNLPEAKLSVFGGHPIQPHLPMRLECKELGWPGCSPLVTSGLLQINPGALTAITGGMGSGKSTVLLAILRHLEQRFSGLDDFKIGHVPQKPHLLIGSIRNNILFGKPYDAEWYAKVIHACCLEADFERLQNGDQTVVIGSSTLSGGQSARISLARAAYRRATIYLLDDPIAAIDVKVSSEIMRRLLGSNGLLARSTRIVCTTDTAVLQHADAIHELRASAINFRMGQTQVLEANIGMESPSKQEELQEVTENTRSDSCSRTLACYAIEAESFDAPLSSSAFSHDSITSTPPHAQNPILAYLLSARRSSWLKATSLLLLARGSSVMGTYVLKMMANDTSGVLLTRHLALFGLSTVTQIALFFCFVLALYKLCIVPAASKLHRDLTLAILSQGMSFFQTTQVGDILNLFTNDISRIDGSLNSSIASLMGQYTNLAFSCGVLVVSSPLSLGFTIPLLAATYRLQLVYLNKLRELRRLDASSRTPLLEYLQEAEKGRVAFATYKIAGSRLAQFNHYLEKNLCALFPLSCLDLWLGLRLEIASVILQIVALGFLLASGADSGTLGFVMTYLFQITTTLSYIAKIGAQCEVDAVSVARIDEYSRMSKKGEICLDHNTLVPYSDAGPDAAWPRSGKIEFISVSTRYRSDLPNCLDSVTLTIESGEKVAVIGRTGAGKSSLALSMLRMMDQTAGQILIDDVDVASTSLLRLRRSLAVMPQAQIVLASSVRKNLDPLGSHSDEYILQCLENFRLLNTISKLVGVETTTGDAFDSLLDGENQIISLARAMIQNSKILVLDEATSGMDDSTETFVHDLIFDKLRDTSVLAIVHRLNMTVIT</sequence>
<dbReference type="GO" id="GO:0005524">
    <property type="term" value="F:ATP binding"/>
    <property type="evidence" value="ECO:0007669"/>
    <property type="project" value="UniProtKB-KW"/>
</dbReference>
<name>A0A9P9J529_9HYPO</name>
<dbReference type="InterPro" id="IPR003439">
    <property type="entry name" value="ABC_transporter-like_ATP-bd"/>
</dbReference>
<keyword evidence="7" id="KW-0067">ATP-binding</keyword>
<feature type="transmembrane region" description="Helical" evidence="11">
    <location>
        <begin position="594"/>
        <end position="616"/>
    </location>
</feature>
<dbReference type="InterPro" id="IPR027417">
    <property type="entry name" value="P-loop_NTPase"/>
</dbReference>
<feature type="transmembrane region" description="Helical" evidence="11">
    <location>
        <begin position="186"/>
        <end position="204"/>
    </location>
</feature>
<dbReference type="InterPro" id="IPR050173">
    <property type="entry name" value="ABC_transporter_C-like"/>
</dbReference>
<dbReference type="GO" id="GO:0005886">
    <property type="term" value="C:plasma membrane"/>
    <property type="evidence" value="ECO:0007669"/>
    <property type="project" value="UniProtKB-SubCell"/>
</dbReference>
<comment type="caution">
    <text evidence="14">The sequence shown here is derived from an EMBL/GenBank/DDBJ whole genome shotgun (WGS) entry which is preliminary data.</text>
</comment>
<dbReference type="Gene3D" id="1.20.1560.10">
    <property type="entry name" value="ABC transporter type 1, transmembrane domain"/>
    <property type="match status" value="2"/>
</dbReference>
<evidence type="ECO:0000256" key="11">
    <source>
        <dbReference type="SAM" id="Phobius"/>
    </source>
</evidence>
<dbReference type="SUPFAM" id="SSF90123">
    <property type="entry name" value="ABC transporter transmembrane region"/>
    <property type="match status" value="2"/>
</dbReference>
<feature type="non-terminal residue" evidence="14">
    <location>
        <position position="1078"/>
    </location>
</feature>
<keyword evidence="3" id="KW-0813">Transport</keyword>
<feature type="transmembrane region" description="Helical" evidence="11">
    <location>
        <begin position="563"/>
        <end position="582"/>
    </location>
</feature>
<comment type="subcellular location">
    <subcellularLocation>
        <location evidence="1">Cell membrane</location>
        <topology evidence="1">Multi-pass membrane protein</topology>
    </subcellularLocation>
</comment>
<dbReference type="EMBL" id="JAGMUU010000010">
    <property type="protein sequence ID" value="KAH7144239.1"/>
    <property type="molecule type" value="Genomic_DNA"/>
</dbReference>
<feature type="domain" description="ABC transporter" evidence="12">
    <location>
        <begin position="878"/>
        <end position="1077"/>
    </location>
</feature>
<dbReference type="PANTHER" id="PTHR24223">
    <property type="entry name" value="ATP-BINDING CASSETTE SUB-FAMILY C"/>
    <property type="match status" value="1"/>
</dbReference>
<feature type="transmembrane region" description="Helical" evidence="11">
    <location>
        <begin position="680"/>
        <end position="703"/>
    </location>
</feature>
<proteinExistence type="inferred from homology"/>
<evidence type="ECO:0000259" key="12">
    <source>
        <dbReference type="PROSITE" id="PS50893"/>
    </source>
</evidence>
<keyword evidence="10" id="KW-0325">Glycoprotein</keyword>
<dbReference type="Gene3D" id="3.40.50.300">
    <property type="entry name" value="P-loop containing nucleotide triphosphate hydrolases"/>
    <property type="match status" value="2"/>
</dbReference>
<dbReference type="CDD" id="cd18580">
    <property type="entry name" value="ABC_6TM_ABCC_D2"/>
    <property type="match status" value="1"/>
</dbReference>
<dbReference type="FunFam" id="3.40.50.300:FF:002145">
    <property type="entry name" value="ABC transporter (MsbA subfamily)"/>
    <property type="match status" value="1"/>
</dbReference>
<keyword evidence="15" id="KW-1185">Reference proteome</keyword>
<evidence type="ECO:0000256" key="8">
    <source>
        <dbReference type="ARBA" id="ARBA00022989"/>
    </source>
</evidence>
<dbReference type="SUPFAM" id="SSF52540">
    <property type="entry name" value="P-loop containing nucleoside triphosphate hydrolases"/>
    <property type="match status" value="2"/>
</dbReference>
<keyword evidence="5 11" id="KW-0812">Transmembrane</keyword>
<keyword evidence="6" id="KW-0547">Nucleotide-binding</keyword>
<comment type="similarity">
    <text evidence="2">Belongs to the ABC transporter superfamily. ABCC family. Conjugate transporter (TC 3.A.1.208) subfamily.</text>
</comment>
<evidence type="ECO:0000256" key="5">
    <source>
        <dbReference type="ARBA" id="ARBA00022692"/>
    </source>
</evidence>
<keyword evidence="14" id="KW-0378">Hydrolase</keyword>
<dbReference type="Proteomes" id="UP000717696">
    <property type="component" value="Unassembled WGS sequence"/>
</dbReference>
<dbReference type="Pfam" id="PF00005">
    <property type="entry name" value="ABC_tran"/>
    <property type="match status" value="2"/>
</dbReference>
<evidence type="ECO:0000256" key="9">
    <source>
        <dbReference type="ARBA" id="ARBA00023136"/>
    </source>
</evidence>
<dbReference type="InterPro" id="IPR011527">
    <property type="entry name" value="ABC1_TM_dom"/>
</dbReference>
<keyword evidence="8 11" id="KW-1133">Transmembrane helix</keyword>
<accession>A0A9P9J529</accession>
<dbReference type="InterPro" id="IPR017871">
    <property type="entry name" value="ABC_transporter-like_CS"/>
</dbReference>
<evidence type="ECO:0000256" key="7">
    <source>
        <dbReference type="ARBA" id="ARBA00022840"/>
    </source>
</evidence>
<dbReference type="Pfam" id="PF00664">
    <property type="entry name" value="ABC_membrane"/>
    <property type="match status" value="2"/>
</dbReference>
<dbReference type="InterPro" id="IPR044726">
    <property type="entry name" value="ABCC_6TM_D2"/>
</dbReference>
<dbReference type="PROSITE" id="PS00211">
    <property type="entry name" value="ABC_TRANSPORTER_1"/>
    <property type="match status" value="1"/>
</dbReference>
<reference evidence="14" key="1">
    <citation type="journal article" date="2021" name="Nat. Commun.">
        <title>Genetic determinants of endophytism in the Arabidopsis root mycobiome.</title>
        <authorList>
            <person name="Mesny F."/>
            <person name="Miyauchi S."/>
            <person name="Thiergart T."/>
            <person name="Pickel B."/>
            <person name="Atanasova L."/>
            <person name="Karlsson M."/>
            <person name="Huettel B."/>
            <person name="Barry K.W."/>
            <person name="Haridas S."/>
            <person name="Chen C."/>
            <person name="Bauer D."/>
            <person name="Andreopoulos W."/>
            <person name="Pangilinan J."/>
            <person name="LaButti K."/>
            <person name="Riley R."/>
            <person name="Lipzen A."/>
            <person name="Clum A."/>
            <person name="Drula E."/>
            <person name="Henrissat B."/>
            <person name="Kohler A."/>
            <person name="Grigoriev I.V."/>
            <person name="Martin F.M."/>
            <person name="Hacquard S."/>
        </authorList>
    </citation>
    <scope>NUCLEOTIDE SEQUENCE</scope>
    <source>
        <strain evidence="14">MPI-CAGE-AT-0021</strain>
    </source>
</reference>
<dbReference type="PANTHER" id="PTHR24223:SF415">
    <property type="entry name" value="FI20190P1"/>
    <property type="match status" value="1"/>
</dbReference>
<feature type="domain" description="ABC transporter" evidence="12">
    <location>
        <begin position="270"/>
        <end position="491"/>
    </location>
</feature>
<dbReference type="SMART" id="SM00382">
    <property type="entry name" value="AAA"/>
    <property type="match status" value="2"/>
</dbReference>
<evidence type="ECO:0000313" key="14">
    <source>
        <dbReference type="EMBL" id="KAH7144239.1"/>
    </source>
</evidence>
<dbReference type="AlphaFoldDB" id="A0A9P9J529"/>
<evidence type="ECO:0000256" key="10">
    <source>
        <dbReference type="ARBA" id="ARBA00023180"/>
    </source>
</evidence>